<dbReference type="RefSeq" id="WP_106534740.1">
    <property type="nucleotide sequence ID" value="NZ_PYAT01000019.1"/>
</dbReference>
<feature type="active site" description="Proton donor" evidence="2">
    <location>
        <position position="34"/>
    </location>
</feature>
<dbReference type="PANTHER" id="PTHR40037">
    <property type="entry name" value="PHOSPHOESTERASE YJCG-RELATED"/>
    <property type="match status" value="1"/>
</dbReference>
<dbReference type="InterPro" id="IPR009097">
    <property type="entry name" value="Cyclic_Pdiesterase"/>
</dbReference>
<dbReference type="Gene3D" id="3.90.1140.10">
    <property type="entry name" value="Cyclic phosphodiesterase"/>
    <property type="match status" value="1"/>
</dbReference>
<dbReference type="OrthoDB" id="1524661at2"/>
<dbReference type="PANTHER" id="PTHR40037:SF1">
    <property type="entry name" value="PHOSPHOESTERASE SAOUHSC_00951-RELATED"/>
    <property type="match status" value="1"/>
</dbReference>
<organism evidence="3 4">
    <name type="scientific">Planomicrobium soli</name>
    <dbReference type="NCBI Taxonomy" id="1176648"/>
    <lineage>
        <taxon>Bacteria</taxon>
        <taxon>Bacillati</taxon>
        <taxon>Bacillota</taxon>
        <taxon>Bacilli</taxon>
        <taxon>Bacillales</taxon>
        <taxon>Caryophanaceae</taxon>
        <taxon>Planomicrobium</taxon>
    </lineage>
</organism>
<keyword evidence="4" id="KW-1185">Reference proteome</keyword>
<proteinExistence type="inferred from homology"/>
<gene>
    <name evidence="3" type="ORF">B0H99_11930</name>
</gene>
<feature type="short sequence motif" description="HXTX 2" evidence="2">
    <location>
        <begin position="115"/>
        <end position="118"/>
    </location>
</feature>
<dbReference type="NCBIfam" id="NF010223">
    <property type="entry name" value="PRK13679.1"/>
    <property type="match status" value="1"/>
</dbReference>
<dbReference type="HAMAP" id="MF_01444">
    <property type="entry name" value="2H_phosphoesterase_YjcG"/>
    <property type="match status" value="1"/>
</dbReference>
<name>A0A2P8FXQ1_9BACL</name>
<comment type="similarity">
    <text evidence="2">Belongs to the 2H phosphoesterase superfamily. YjcG family.</text>
</comment>
<reference evidence="3 4" key="1">
    <citation type="submission" date="2018-03" db="EMBL/GenBank/DDBJ databases">
        <title>Genomic Encyclopedia of Type Strains, Phase III (KMG-III): the genomes of soil and plant-associated and newly described type strains.</title>
        <authorList>
            <person name="Whitman W."/>
        </authorList>
    </citation>
    <scope>NUCLEOTIDE SEQUENCE [LARGE SCALE GENOMIC DNA]</scope>
    <source>
        <strain evidence="3 4">CGMCC 1.12259</strain>
    </source>
</reference>
<dbReference type="EMBL" id="PYAT01000019">
    <property type="protein sequence ID" value="PSL26494.1"/>
    <property type="molecule type" value="Genomic_DNA"/>
</dbReference>
<keyword evidence="1 2" id="KW-0378">Hydrolase</keyword>
<feature type="active site" description="Proton acceptor" evidence="2">
    <location>
        <position position="115"/>
    </location>
</feature>
<dbReference type="InterPro" id="IPR050580">
    <property type="entry name" value="2H_phosphoesterase_YjcG-like"/>
</dbReference>
<dbReference type="AlphaFoldDB" id="A0A2P8FXQ1"/>
<evidence type="ECO:0000313" key="4">
    <source>
        <dbReference type="Proteomes" id="UP000242682"/>
    </source>
</evidence>
<dbReference type="InterPro" id="IPR022932">
    <property type="entry name" value="YjcG"/>
</dbReference>
<dbReference type="GO" id="GO:0016788">
    <property type="term" value="F:hydrolase activity, acting on ester bonds"/>
    <property type="evidence" value="ECO:0007669"/>
    <property type="project" value="UniProtKB-UniRule"/>
</dbReference>
<evidence type="ECO:0000256" key="2">
    <source>
        <dbReference type="HAMAP-Rule" id="MF_01444"/>
    </source>
</evidence>
<dbReference type="EC" id="3.1.-.-" evidence="2"/>
<dbReference type="GO" id="GO:0016874">
    <property type="term" value="F:ligase activity"/>
    <property type="evidence" value="ECO:0007669"/>
    <property type="project" value="UniProtKB-KW"/>
</dbReference>
<dbReference type="Proteomes" id="UP000242682">
    <property type="component" value="Unassembled WGS sequence"/>
</dbReference>
<comment type="caution">
    <text evidence="3">The sequence shown here is derived from an EMBL/GenBank/DDBJ whole genome shotgun (WGS) entry which is preliminary data.</text>
</comment>
<accession>A0A2P8FXQ1</accession>
<evidence type="ECO:0000313" key="3">
    <source>
        <dbReference type="EMBL" id="PSL26494.1"/>
    </source>
</evidence>
<sequence length="172" mass="19921">MKYGVVAFPSKKLQDLANSYRKRYDPHYEQITPHMTLKDAFEADDNQIKEISDEIAKIAKRHRPFKLHASRVSSFSPLTNTLFFKVDPSPEILAIHKDLHSDPFGKETKYTYVPHITIAQKMSDSEHADVFGQLKMAGINHEEIIDRIHLLYQLEDGSWTVFDTFRLTGDEQ</sequence>
<dbReference type="Pfam" id="PF13563">
    <property type="entry name" value="2_5_RNA_ligase2"/>
    <property type="match status" value="1"/>
</dbReference>
<keyword evidence="3" id="KW-0436">Ligase</keyword>
<feature type="short sequence motif" description="HXTX 1" evidence="2">
    <location>
        <begin position="34"/>
        <end position="37"/>
    </location>
</feature>
<dbReference type="SUPFAM" id="SSF55144">
    <property type="entry name" value="LigT-like"/>
    <property type="match status" value="1"/>
</dbReference>
<protein>
    <recommendedName>
        <fullName evidence="2">Putative phosphoesterase B0H99_11930</fullName>
        <ecNumber evidence="2">3.1.-.-</ecNumber>
    </recommendedName>
</protein>
<evidence type="ECO:0000256" key="1">
    <source>
        <dbReference type="ARBA" id="ARBA00022801"/>
    </source>
</evidence>